<evidence type="ECO:0000313" key="1">
    <source>
        <dbReference type="EMBL" id="KAG8180225.1"/>
    </source>
</evidence>
<gene>
    <name evidence="1" type="ORF">JTE90_016500</name>
</gene>
<evidence type="ECO:0000313" key="2">
    <source>
        <dbReference type="Proteomes" id="UP000827092"/>
    </source>
</evidence>
<dbReference type="AlphaFoldDB" id="A0AAV6U7M0"/>
<dbReference type="Proteomes" id="UP000827092">
    <property type="component" value="Unassembled WGS sequence"/>
</dbReference>
<accession>A0AAV6U7M0</accession>
<reference evidence="1 2" key="1">
    <citation type="journal article" date="2022" name="Nat. Ecol. Evol.">
        <title>A masculinizing supergene underlies an exaggerated male reproductive morph in a spider.</title>
        <authorList>
            <person name="Hendrickx F."/>
            <person name="De Corte Z."/>
            <person name="Sonet G."/>
            <person name="Van Belleghem S.M."/>
            <person name="Kostlbacher S."/>
            <person name="Vangestel C."/>
        </authorList>
    </citation>
    <scope>NUCLEOTIDE SEQUENCE [LARGE SCALE GENOMIC DNA]</scope>
    <source>
        <strain evidence="1">W744_W776</strain>
    </source>
</reference>
<keyword evidence="2" id="KW-1185">Reference proteome</keyword>
<dbReference type="EMBL" id="JAFNEN010000575">
    <property type="protein sequence ID" value="KAG8180225.1"/>
    <property type="molecule type" value="Genomic_DNA"/>
</dbReference>
<sequence>MVDVSSYRWRKPLLLMYNDNYRYGTNLYVPTVNSLDHRTRDYHLVPQYIPPSTPAPLPKVPLAQYDLYAPVSYGYGRNLIKPRAPEVPTRSRISSSSLINHQIHRERELREMQTFSSSRFVTSQ</sequence>
<name>A0AAV6U7M0_9ARAC</name>
<organism evidence="1 2">
    <name type="scientific">Oedothorax gibbosus</name>
    <dbReference type="NCBI Taxonomy" id="931172"/>
    <lineage>
        <taxon>Eukaryota</taxon>
        <taxon>Metazoa</taxon>
        <taxon>Ecdysozoa</taxon>
        <taxon>Arthropoda</taxon>
        <taxon>Chelicerata</taxon>
        <taxon>Arachnida</taxon>
        <taxon>Araneae</taxon>
        <taxon>Araneomorphae</taxon>
        <taxon>Entelegynae</taxon>
        <taxon>Araneoidea</taxon>
        <taxon>Linyphiidae</taxon>
        <taxon>Erigoninae</taxon>
        <taxon>Oedothorax</taxon>
    </lineage>
</organism>
<protein>
    <submittedName>
        <fullName evidence="1">Uncharacterized protein</fullName>
    </submittedName>
</protein>
<comment type="caution">
    <text evidence="1">The sequence shown here is derived from an EMBL/GenBank/DDBJ whole genome shotgun (WGS) entry which is preliminary data.</text>
</comment>
<proteinExistence type="predicted"/>